<dbReference type="eggNOG" id="COG0823">
    <property type="taxonomic scope" value="Bacteria"/>
</dbReference>
<name>W7XX06_9BACT</name>
<dbReference type="Proteomes" id="UP000019402">
    <property type="component" value="Unassembled WGS sequence"/>
</dbReference>
<dbReference type="STRING" id="869213.GCA_000517085_02395"/>
<organism evidence="1 2">
    <name type="scientific">Saccharicrinis fermentans DSM 9555 = JCM 21142</name>
    <dbReference type="NCBI Taxonomy" id="869213"/>
    <lineage>
        <taxon>Bacteria</taxon>
        <taxon>Pseudomonadati</taxon>
        <taxon>Bacteroidota</taxon>
        <taxon>Bacteroidia</taxon>
        <taxon>Marinilabiliales</taxon>
        <taxon>Marinilabiliaceae</taxon>
        <taxon>Saccharicrinis</taxon>
    </lineage>
</organism>
<protein>
    <submittedName>
        <fullName evidence="1">Translocation protein TolB</fullName>
    </submittedName>
</protein>
<dbReference type="InterPro" id="IPR011042">
    <property type="entry name" value="6-blade_b-propeller_TolB-like"/>
</dbReference>
<reference evidence="1 2" key="1">
    <citation type="journal article" date="2014" name="Genome Announc.">
        <title>Draft Genome Sequence of Cytophaga fermentans JCM 21142T, a Facultative Anaerobe Isolated from Marine Mud.</title>
        <authorList>
            <person name="Starns D."/>
            <person name="Oshima K."/>
            <person name="Suda W."/>
            <person name="Iino T."/>
            <person name="Yuki M."/>
            <person name="Inoue J."/>
            <person name="Kitamura K."/>
            <person name="Iida T."/>
            <person name="Darby A."/>
            <person name="Hattori M."/>
            <person name="Ohkuma M."/>
        </authorList>
    </citation>
    <scope>NUCLEOTIDE SEQUENCE [LARGE SCALE GENOMIC DNA]</scope>
    <source>
        <strain evidence="1 2">JCM 21142</strain>
    </source>
</reference>
<accession>W7XX06</accession>
<dbReference type="SUPFAM" id="SSF82171">
    <property type="entry name" value="DPP6 N-terminal domain-like"/>
    <property type="match status" value="1"/>
</dbReference>
<sequence length="991" mass="114292">MYICKKLFFLIVLCLLPFLLRSQYYSSGADPSGIRWCRIETDNFNVVFPREYSVRGQYVAKLLEEVYKYGTNSLKHKPRKIDVLVHSETAYSNGFVSWAPKRMELYNNPNQHMYAQDWLQQLTLHEFRHVVQLDKLNNGFTKMLSYILGEQAVGAVLGLYVPMWFLEGDAVATETALSQSGRGRSPWFEQGIRAQVMDKGLFSYEKAMFGSYKDYVPNHYEMGYQLVAGARGKYGSDIWEKAMYNTARNPLSITPFNQGQKKVSGLNKVDLYKNTFLDLQQKWERQNEQTNKTLFEAITPVSMDYLNYKYPVRMDEGSYVAALSGPGVLSSFVRVSNDGEVTKLFVPGSRNDEPFSYASQTLCWAELEPDTRWENRMFSVIKCYHLPSGKLSKITHKSRLFSPTLSPDGQEIAAVSVDHQNNYRLVVLDRNTGKIQKSYQYGHNNYLFTPSWNKEGTKIVCVALSDKGKEIALLDMEQEKWLRMTEPTMVDISLPKWGLDQEILFTAGYGGTEEIYGVRDHEITQRTQSEYGANGAIVDGNILVYSHYTASGYQLVRAIVNEDSNKTLDEVEDYSVKLYREIANQEIAYPDFSAVDTISDYAVKKYSKWNIFHIHSWAPGFVNVKEGELGMGASALSQNLLGTASTVMGYRADSQKSLEKYYFNFRYQGWYPVFDLELKHGDDRIRYDSDLLYVSSTDTFSYSANEKIVQTELNLDVSLPLNLTRGKYYTYLQPQIEYGMVQREGYDVALTTYTQNNRGRLVEKETNIRTVSELNYQTLEYSLYFHRLLRQSERDVASRWGQIVEIMYQSTPWGNIDAGSILGLYSRSYVPGFMKHHSVRIDHAYQYKTMGDEYENDGLIGHQTLGNYFTTPRGYDTRPNDRMYSLKGDYIFPLCNPDLNLPGVFYLKRVTANLFYDYSRTYQEFKYTSGEIIKAKRNYSSSGFELRGEIHAFRFLFPLTLGYRYARLIEQKQHKHELLMGINISGFSIGK</sequence>
<dbReference type="AlphaFoldDB" id="W7XX06"/>
<evidence type="ECO:0000313" key="2">
    <source>
        <dbReference type="Proteomes" id="UP000019402"/>
    </source>
</evidence>
<dbReference type="EMBL" id="BAMD01000016">
    <property type="protein sequence ID" value="GAF02955.1"/>
    <property type="molecule type" value="Genomic_DNA"/>
</dbReference>
<dbReference type="RefSeq" id="WP_152541723.1">
    <property type="nucleotide sequence ID" value="NZ_BAMD01000016.1"/>
</dbReference>
<keyword evidence="2" id="KW-1185">Reference proteome</keyword>
<dbReference type="OrthoDB" id="9799878at2"/>
<dbReference type="Gene3D" id="2.120.10.30">
    <property type="entry name" value="TolB, C-terminal domain"/>
    <property type="match status" value="1"/>
</dbReference>
<gene>
    <name evidence="1" type="ORF">JCM21142_41606</name>
</gene>
<evidence type="ECO:0000313" key="1">
    <source>
        <dbReference type="EMBL" id="GAF02955.1"/>
    </source>
</evidence>
<proteinExistence type="predicted"/>
<comment type="caution">
    <text evidence="1">The sequence shown here is derived from an EMBL/GenBank/DDBJ whole genome shotgun (WGS) entry which is preliminary data.</text>
</comment>